<comment type="subcellular location">
    <subcellularLocation>
        <location evidence="1">Cell envelope</location>
    </subcellularLocation>
</comment>
<dbReference type="Pfam" id="PF07161">
    <property type="entry name" value="LppX_LprAFG"/>
    <property type="match status" value="1"/>
</dbReference>
<dbReference type="GO" id="GO:0030313">
    <property type="term" value="C:cell envelope"/>
    <property type="evidence" value="ECO:0007669"/>
    <property type="project" value="UniProtKB-SubCell"/>
</dbReference>
<evidence type="ECO:0000256" key="3">
    <source>
        <dbReference type="ARBA" id="ARBA00022475"/>
    </source>
</evidence>
<accession>A0A154MD88</accession>
<keyword evidence="3" id="KW-1003">Cell membrane</keyword>
<gene>
    <name evidence="5" type="ORF">ATP06_0236305</name>
    <name evidence="4" type="ORF">AVL48_11395</name>
</gene>
<evidence type="ECO:0000313" key="5">
    <source>
        <dbReference type="EMBL" id="OKA03387.1"/>
    </source>
</evidence>
<reference evidence="4 6" key="1">
    <citation type="submission" date="2015-12" db="EMBL/GenBank/DDBJ databases">
        <title>Amycolatopsis regifaucium genome sequencing and assembly.</title>
        <authorList>
            <person name="Mayilraj S."/>
        </authorList>
    </citation>
    <scope>NUCLEOTIDE SEQUENCE [LARGE SCALE GENOMIC DNA]</scope>
    <source>
        <strain evidence="4 6">GY080</strain>
    </source>
</reference>
<evidence type="ECO:0000313" key="4">
    <source>
        <dbReference type="EMBL" id="KZB82492.1"/>
    </source>
</evidence>
<sequence>MRCRHLVPALLLTIGLIGGCAGSPPLPPASEFVSAAADSLASLRSVRFKLGVNGVVAGLPVRGLDGEISLEGGRDGSAVGNADLQDDFERVKVTYRLHGSEITLSGPDGDREIAASAPYTPRAMLGAEGGLRRLLTGATELRGERWERVQDTDSLRIGAKVPAAVIGGIVPEIKTDVFVKLWISKDEPRRLVRVWVQVPPTKPEEFAVMLELALTRHNAVVVGDGR</sequence>
<evidence type="ECO:0000313" key="7">
    <source>
        <dbReference type="Proteomes" id="UP000186883"/>
    </source>
</evidence>
<dbReference type="InterPro" id="IPR009830">
    <property type="entry name" value="LppX/LprAFG"/>
</dbReference>
<dbReference type="OrthoDB" id="3635284at2"/>
<dbReference type="AlphaFoldDB" id="A0A154MD88"/>
<dbReference type="PROSITE" id="PS51257">
    <property type="entry name" value="PROKAR_LIPOPROTEIN"/>
    <property type="match status" value="1"/>
</dbReference>
<dbReference type="CDD" id="cd16334">
    <property type="entry name" value="LppX-like"/>
    <property type="match status" value="1"/>
</dbReference>
<proteinExistence type="inferred from homology"/>
<dbReference type="RefSeq" id="WP_061989107.1">
    <property type="nucleotide sequence ID" value="NZ_FOPQ01000021.1"/>
</dbReference>
<dbReference type="Proteomes" id="UP000186883">
    <property type="component" value="Unassembled WGS sequence"/>
</dbReference>
<evidence type="ECO:0000256" key="1">
    <source>
        <dbReference type="ARBA" id="ARBA00004196"/>
    </source>
</evidence>
<dbReference type="EMBL" id="LOBU02000033">
    <property type="protein sequence ID" value="OKA03387.1"/>
    <property type="molecule type" value="Genomic_DNA"/>
</dbReference>
<protein>
    <recommendedName>
        <fullName evidence="8">LppX_LprAFG lipoprotein</fullName>
    </recommendedName>
</protein>
<keyword evidence="7" id="KW-1185">Reference proteome</keyword>
<organism evidence="4 6">
    <name type="scientific">Amycolatopsis regifaucium</name>
    <dbReference type="NCBI Taxonomy" id="546365"/>
    <lineage>
        <taxon>Bacteria</taxon>
        <taxon>Bacillati</taxon>
        <taxon>Actinomycetota</taxon>
        <taxon>Actinomycetes</taxon>
        <taxon>Pseudonocardiales</taxon>
        <taxon>Pseudonocardiaceae</taxon>
        <taxon>Amycolatopsis</taxon>
    </lineage>
</organism>
<comment type="caution">
    <text evidence="4">The sequence shown here is derived from an EMBL/GenBank/DDBJ whole genome shotgun (WGS) entry which is preliminary data.</text>
</comment>
<evidence type="ECO:0000313" key="6">
    <source>
        <dbReference type="Proteomes" id="UP000076321"/>
    </source>
</evidence>
<dbReference type="Gene3D" id="2.50.20.20">
    <property type="match status" value="1"/>
</dbReference>
<comment type="similarity">
    <text evidence="2">Belongs to the LppX/LprAFG lipoprotein family.</text>
</comment>
<evidence type="ECO:0008006" key="8">
    <source>
        <dbReference type="Google" id="ProtNLM"/>
    </source>
</evidence>
<dbReference type="InterPro" id="IPR029046">
    <property type="entry name" value="LolA/LolB/LppX"/>
</dbReference>
<evidence type="ECO:0000256" key="2">
    <source>
        <dbReference type="ARBA" id="ARBA00009194"/>
    </source>
</evidence>
<keyword evidence="3" id="KW-0472">Membrane</keyword>
<reference evidence="5 7" key="2">
    <citation type="submission" date="2016-11" db="EMBL/GenBank/DDBJ databases">
        <title>Genome sequencing of Amycolatopsis regifaucium.</title>
        <authorList>
            <person name="Mayilraj S."/>
            <person name="Kaur N."/>
        </authorList>
    </citation>
    <scope>NUCLEOTIDE SEQUENCE [LARGE SCALE GENOMIC DNA]</scope>
    <source>
        <strain evidence="5 7">GY080</strain>
    </source>
</reference>
<dbReference type="SUPFAM" id="SSF89392">
    <property type="entry name" value="Prokaryotic lipoproteins and lipoprotein localization factors"/>
    <property type="match status" value="1"/>
</dbReference>
<name>A0A154MD88_9PSEU</name>
<dbReference type="EMBL" id="LQCI01000034">
    <property type="protein sequence ID" value="KZB82492.1"/>
    <property type="molecule type" value="Genomic_DNA"/>
</dbReference>
<dbReference type="Proteomes" id="UP000076321">
    <property type="component" value="Unassembled WGS sequence"/>
</dbReference>